<accession>A0A382U9D2</accession>
<dbReference type="SUPFAM" id="SSF82185">
    <property type="entry name" value="Histone H3 K4-specific methyltransferase SET7/9 N-terminal domain"/>
    <property type="match status" value="1"/>
</dbReference>
<evidence type="ECO:0000313" key="1">
    <source>
        <dbReference type="EMBL" id="SVD30652.1"/>
    </source>
</evidence>
<feature type="non-terminal residue" evidence="1">
    <location>
        <position position="204"/>
    </location>
</feature>
<dbReference type="Gene3D" id="2.20.110.10">
    <property type="entry name" value="Histone H3 K4-specific methyltransferase SET7/9 N-terminal domain"/>
    <property type="match status" value="2"/>
</dbReference>
<reference evidence="1" key="1">
    <citation type="submission" date="2018-05" db="EMBL/GenBank/DDBJ databases">
        <authorList>
            <person name="Lanie J.A."/>
            <person name="Ng W.-L."/>
            <person name="Kazmierczak K.M."/>
            <person name="Andrzejewski T.M."/>
            <person name="Davidsen T.M."/>
            <person name="Wayne K.J."/>
            <person name="Tettelin H."/>
            <person name="Glass J.I."/>
            <person name="Rusch D."/>
            <person name="Podicherti R."/>
            <person name="Tsui H.-C.T."/>
            <person name="Winkler M.E."/>
        </authorList>
    </citation>
    <scope>NUCLEOTIDE SEQUENCE</scope>
</reference>
<protein>
    <submittedName>
        <fullName evidence="1">Uncharacterized protein</fullName>
    </submittedName>
</protein>
<dbReference type="EMBL" id="UINC01142361">
    <property type="protein sequence ID" value="SVD30652.1"/>
    <property type="molecule type" value="Genomic_DNA"/>
</dbReference>
<dbReference type="Pfam" id="PF07661">
    <property type="entry name" value="MORN_2"/>
    <property type="match status" value="4"/>
</dbReference>
<dbReference type="AlphaFoldDB" id="A0A382U9D2"/>
<gene>
    <name evidence="1" type="ORF">METZ01_LOCUS383506</name>
</gene>
<proteinExistence type="predicted"/>
<dbReference type="InterPro" id="IPR011652">
    <property type="entry name" value="MORN_2"/>
</dbReference>
<name>A0A382U9D2_9ZZZZ</name>
<organism evidence="1">
    <name type="scientific">marine metagenome</name>
    <dbReference type="NCBI Taxonomy" id="408172"/>
    <lineage>
        <taxon>unclassified sequences</taxon>
        <taxon>metagenomes</taxon>
        <taxon>ecological metagenomes</taxon>
    </lineage>
</organism>
<sequence length="204" mass="23254">MNKRTLVILSLSLLTFPLFSQVQWKELDTRDGLVYAPGYIGDPMSDKNPAFDNPDFKQLISKYDPTTVGGSKKIREEKQQLINQSAVTDTSIIENPYTGSISDSYDDGNPRIEGTYKNGLMDGIWTYYYPDGVTKAEGQFLKGDGGNMHELSGIPQNGRYGEWTIYYPNGNVNAKYQYDMTGIPEGPWLEWYENGKKKRQYFHK</sequence>